<dbReference type="InterPro" id="IPR036875">
    <property type="entry name" value="Znf_CCHC_sf"/>
</dbReference>
<evidence type="ECO:0000313" key="4">
    <source>
        <dbReference type="EMBL" id="KAL1540849.1"/>
    </source>
</evidence>
<proteinExistence type="predicted"/>
<keyword evidence="1" id="KW-0863">Zinc-finger</keyword>
<keyword evidence="5" id="KW-1185">Reference proteome</keyword>
<dbReference type="EMBL" id="JBEAFC010000009">
    <property type="protein sequence ID" value="KAL1540849.1"/>
    <property type="molecule type" value="Genomic_DNA"/>
</dbReference>
<dbReference type="SUPFAM" id="SSF57756">
    <property type="entry name" value="Retrovirus zinc finger-like domains"/>
    <property type="match status" value="1"/>
</dbReference>
<organism evidence="4 5">
    <name type="scientific">Salvia divinorum</name>
    <name type="common">Maria pastora</name>
    <name type="synonym">Diviner's sage</name>
    <dbReference type="NCBI Taxonomy" id="28513"/>
    <lineage>
        <taxon>Eukaryota</taxon>
        <taxon>Viridiplantae</taxon>
        <taxon>Streptophyta</taxon>
        <taxon>Embryophyta</taxon>
        <taxon>Tracheophyta</taxon>
        <taxon>Spermatophyta</taxon>
        <taxon>Magnoliopsida</taxon>
        <taxon>eudicotyledons</taxon>
        <taxon>Gunneridae</taxon>
        <taxon>Pentapetalae</taxon>
        <taxon>asterids</taxon>
        <taxon>lamiids</taxon>
        <taxon>Lamiales</taxon>
        <taxon>Lamiaceae</taxon>
        <taxon>Nepetoideae</taxon>
        <taxon>Mentheae</taxon>
        <taxon>Salviinae</taxon>
        <taxon>Salvia</taxon>
        <taxon>Salvia subgen. Calosphace</taxon>
    </lineage>
</organism>
<dbReference type="Proteomes" id="UP001567538">
    <property type="component" value="Unassembled WGS sequence"/>
</dbReference>
<evidence type="ECO:0000256" key="1">
    <source>
        <dbReference type="PROSITE-ProRule" id="PRU00047"/>
    </source>
</evidence>
<dbReference type="InterPro" id="IPR001878">
    <property type="entry name" value="Znf_CCHC"/>
</dbReference>
<protein>
    <recommendedName>
        <fullName evidence="3">CCHC-type domain-containing protein</fullName>
    </recommendedName>
</protein>
<feature type="region of interest" description="Disordered" evidence="2">
    <location>
        <begin position="161"/>
        <end position="206"/>
    </location>
</feature>
<reference evidence="4 5" key="1">
    <citation type="submission" date="2024-06" db="EMBL/GenBank/DDBJ databases">
        <title>A chromosome level genome sequence of Diviner's sage (Salvia divinorum).</title>
        <authorList>
            <person name="Ford S.A."/>
            <person name="Ro D.-K."/>
            <person name="Ness R.W."/>
            <person name="Phillips M.A."/>
        </authorList>
    </citation>
    <scope>NUCLEOTIDE SEQUENCE [LARGE SCALE GENOMIC DNA]</scope>
    <source>
        <strain evidence="4">SAF-2024a</strain>
        <tissue evidence="4">Leaf</tissue>
    </source>
</reference>
<comment type="caution">
    <text evidence="4">The sequence shown here is derived from an EMBL/GenBank/DDBJ whole genome shotgun (WGS) entry which is preliminary data.</text>
</comment>
<dbReference type="AlphaFoldDB" id="A0ABD1GC92"/>
<dbReference type="GO" id="GO:0008270">
    <property type="term" value="F:zinc ion binding"/>
    <property type="evidence" value="ECO:0007669"/>
    <property type="project" value="UniProtKB-KW"/>
</dbReference>
<name>A0ABD1GC92_SALDI</name>
<dbReference type="Pfam" id="PF14223">
    <property type="entry name" value="Retrotran_gag_2"/>
    <property type="match status" value="1"/>
</dbReference>
<gene>
    <name evidence="4" type="ORF">AAHA92_25141</name>
</gene>
<dbReference type="Pfam" id="PF00098">
    <property type="entry name" value="zf-CCHC"/>
    <property type="match status" value="1"/>
</dbReference>
<keyword evidence="1" id="KW-0862">Zinc</keyword>
<accession>A0ABD1GC92</accession>
<evidence type="ECO:0000259" key="3">
    <source>
        <dbReference type="PROSITE" id="PS50158"/>
    </source>
</evidence>
<keyword evidence="1" id="KW-0479">Metal-binding</keyword>
<feature type="domain" description="CCHC-type" evidence="3">
    <location>
        <begin position="206"/>
        <end position="220"/>
    </location>
</feature>
<evidence type="ECO:0000256" key="2">
    <source>
        <dbReference type="SAM" id="MobiDB-lite"/>
    </source>
</evidence>
<sequence length="241" mass="27229">MDLDLALLNDKPADLTDGSSSADINAHNAWVKSNRLSLQFIRMSIADNIKASLPATDVAKEYLQNVEDRFKTADKSLAGKLMKDLMSMRYDGSRTIASKLGKLGLPVDEGFLVQFILTSLPPQYGPFQIHYNTIRDKWTLNELGNMLVQEEQRLKEHAMSASHAHIATEGASKKFGNMSDKGKKRAPPKKNVNSQTNFKKKGKNDKCRFCGKDGHFQKDCDIRRQWFEKKGIPYDPNHKTK</sequence>
<dbReference type="PROSITE" id="PS50158">
    <property type="entry name" value="ZF_CCHC"/>
    <property type="match status" value="1"/>
</dbReference>
<evidence type="ECO:0000313" key="5">
    <source>
        <dbReference type="Proteomes" id="UP001567538"/>
    </source>
</evidence>